<evidence type="ECO:0000313" key="14">
    <source>
        <dbReference type="Proteomes" id="UP001060104"/>
    </source>
</evidence>
<dbReference type="AlphaFoldDB" id="A0A174LBK2"/>
<dbReference type="InterPro" id="IPR036771">
    <property type="entry name" value="ATPsynth_dsu/esu_N"/>
</dbReference>
<comment type="function">
    <text evidence="1">Produces ATP from ADP in the presence of a proton gradient across the membrane.</text>
</comment>
<sequence>MKELHLSIVSPEKSVFDGEVKIVTLPGTIGSFSILPGHAPIVSSLKAGTLAYTTMDDEEHTLDIQGGFVEMSDGAASVCVS</sequence>
<dbReference type="SUPFAM" id="SSF51344">
    <property type="entry name" value="Epsilon subunit of F1F0-ATP synthase N-terminal domain"/>
    <property type="match status" value="1"/>
</dbReference>
<accession>A0A174LBK2</accession>
<dbReference type="GO" id="GO:0046933">
    <property type="term" value="F:proton-transporting ATP synthase activity, rotational mechanism"/>
    <property type="evidence" value="ECO:0007669"/>
    <property type="project" value="InterPro"/>
</dbReference>
<dbReference type="Proteomes" id="UP001060104">
    <property type="component" value="Chromosome"/>
</dbReference>
<dbReference type="Gene3D" id="2.60.15.10">
    <property type="entry name" value="F0F1 ATP synthase delta/epsilon subunit, N-terminal"/>
    <property type="match status" value="1"/>
</dbReference>
<reference evidence="12" key="2">
    <citation type="submission" date="2022-08" db="EMBL/GenBank/DDBJ databases">
        <title>Genome Sequencing of Bacteroides fragilis Group Isolates with Nanopore Technology.</title>
        <authorList>
            <person name="Tisza M.J."/>
            <person name="Smith D."/>
            <person name="Dekker J.P."/>
        </authorList>
    </citation>
    <scope>NUCLEOTIDE SEQUENCE</scope>
    <source>
        <strain evidence="12">BFG-527</strain>
    </source>
</reference>
<evidence type="ECO:0000256" key="9">
    <source>
        <dbReference type="RuleBase" id="RU003656"/>
    </source>
</evidence>
<dbReference type="GO" id="GO:0045259">
    <property type="term" value="C:proton-transporting ATP synthase complex"/>
    <property type="evidence" value="ECO:0007669"/>
    <property type="project" value="UniProtKB-KW"/>
</dbReference>
<dbReference type="PANTHER" id="PTHR13822">
    <property type="entry name" value="ATP SYNTHASE DELTA/EPSILON CHAIN"/>
    <property type="match status" value="1"/>
</dbReference>
<keyword evidence="5 9" id="KW-0406">Ion transport</keyword>
<evidence type="ECO:0000256" key="4">
    <source>
        <dbReference type="ARBA" id="ARBA00022448"/>
    </source>
</evidence>
<evidence type="ECO:0000256" key="6">
    <source>
        <dbReference type="ARBA" id="ARBA00023136"/>
    </source>
</evidence>
<evidence type="ECO:0000256" key="8">
    <source>
        <dbReference type="ARBA" id="ARBA00023310"/>
    </source>
</evidence>
<evidence type="ECO:0000256" key="3">
    <source>
        <dbReference type="ARBA" id="ARBA00005712"/>
    </source>
</evidence>
<comment type="subunit">
    <text evidence="9">F-type ATPases have 2 components, CF(1) - the catalytic core - and CF(0) - the membrane proton channel. CF(1) has five subunits: alpha(3), beta(3), gamma(1), delta(1), epsilon(1). CF(0) has three main subunits: a, b and c.</text>
</comment>
<protein>
    <submittedName>
        <fullName evidence="12">ATP synthase F1 subunit epsilon</fullName>
    </submittedName>
    <submittedName>
        <fullName evidence="11">ATP synthase subunit epsilon</fullName>
    </submittedName>
</protein>
<keyword evidence="4 9" id="KW-0813">Transport</keyword>
<dbReference type="EMBL" id="CZAE01000008">
    <property type="protein sequence ID" value="CUP19907.1"/>
    <property type="molecule type" value="Genomic_DNA"/>
</dbReference>
<dbReference type="InterPro" id="IPR020546">
    <property type="entry name" value="ATP_synth_F1_dsu/esu_N"/>
</dbReference>
<evidence type="ECO:0000313" key="11">
    <source>
        <dbReference type="EMBL" id="CUP19907.1"/>
    </source>
</evidence>
<keyword evidence="6" id="KW-0472">Membrane</keyword>
<feature type="domain" description="ATP synthase F1 complex delta/epsilon subunit N-terminal" evidence="10">
    <location>
        <begin position="4"/>
        <end position="80"/>
    </location>
</feature>
<dbReference type="RefSeq" id="WP_055269439.1">
    <property type="nucleotide sequence ID" value="NZ_CAXKYA010000027.1"/>
</dbReference>
<dbReference type="Pfam" id="PF02823">
    <property type="entry name" value="ATP-synt_DE_N"/>
    <property type="match status" value="1"/>
</dbReference>
<evidence type="ECO:0000256" key="2">
    <source>
        <dbReference type="ARBA" id="ARBA00004184"/>
    </source>
</evidence>
<evidence type="ECO:0000313" key="13">
    <source>
        <dbReference type="Proteomes" id="UP000095606"/>
    </source>
</evidence>
<evidence type="ECO:0000256" key="5">
    <source>
        <dbReference type="ARBA" id="ARBA00023065"/>
    </source>
</evidence>
<comment type="subcellular location">
    <subcellularLocation>
        <location evidence="2">Endomembrane system</location>
        <topology evidence="2">Peripheral membrane protein</topology>
    </subcellularLocation>
</comment>
<dbReference type="CDD" id="cd12152">
    <property type="entry name" value="F1-ATPase_delta"/>
    <property type="match status" value="1"/>
</dbReference>
<dbReference type="GO" id="GO:0012505">
    <property type="term" value="C:endomembrane system"/>
    <property type="evidence" value="ECO:0007669"/>
    <property type="project" value="UniProtKB-SubCell"/>
</dbReference>
<evidence type="ECO:0000256" key="7">
    <source>
        <dbReference type="ARBA" id="ARBA00023196"/>
    </source>
</evidence>
<dbReference type="EMBL" id="CP103141">
    <property type="protein sequence ID" value="UVQ73479.1"/>
    <property type="molecule type" value="Genomic_DNA"/>
</dbReference>
<dbReference type="Proteomes" id="UP000095606">
    <property type="component" value="Unassembled WGS sequence"/>
</dbReference>
<dbReference type="GeneID" id="69590196"/>
<keyword evidence="7 9" id="KW-0139">CF(1)</keyword>
<comment type="similarity">
    <text evidence="3 9">Belongs to the ATPase epsilon chain family.</text>
</comment>
<organism evidence="11 13">
    <name type="scientific">Bacteroides faecis</name>
    <dbReference type="NCBI Taxonomy" id="674529"/>
    <lineage>
        <taxon>Bacteria</taxon>
        <taxon>Pseudomonadati</taxon>
        <taxon>Bacteroidota</taxon>
        <taxon>Bacteroidia</taxon>
        <taxon>Bacteroidales</taxon>
        <taxon>Bacteroidaceae</taxon>
        <taxon>Bacteroides</taxon>
    </lineage>
</organism>
<dbReference type="InterPro" id="IPR001469">
    <property type="entry name" value="ATP_synth_F1_dsu/esu"/>
</dbReference>
<name>A0A174LBK2_9BACE</name>
<gene>
    <name evidence="11" type="primary">atpC</name>
    <name evidence="11" type="ORF">ERS852461_02076</name>
    <name evidence="12" type="ORF">NXY30_20995</name>
</gene>
<evidence type="ECO:0000313" key="12">
    <source>
        <dbReference type="EMBL" id="UVQ73479.1"/>
    </source>
</evidence>
<reference evidence="11 13" key="1">
    <citation type="submission" date="2015-09" db="EMBL/GenBank/DDBJ databases">
        <authorList>
            <consortium name="Pathogen Informatics"/>
        </authorList>
    </citation>
    <scope>NUCLEOTIDE SEQUENCE [LARGE SCALE GENOMIC DNA]</scope>
    <source>
        <strain evidence="11 13">2789STDY5834846</strain>
    </source>
</reference>
<keyword evidence="8 9" id="KW-0066">ATP synthesis</keyword>
<evidence type="ECO:0000259" key="10">
    <source>
        <dbReference type="Pfam" id="PF02823"/>
    </source>
</evidence>
<proteinExistence type="inferred from homology"/>
<keyword evidence="14" id="KW-1185">Reference proteome</keyword>
<dbReference type="PANTHER" id="PTHR13822:SF10">
    <property type="entry name" value="ATP SYNTHASE EPSILON CHAIN, CHLOROPLASTIC"/>
    <property type="match status" value="1"/>
</dbReference>
<dbReference type="NCBIfam" id="TIGR01216">
    <property type="entry name" value="ATP_synt_epsi"/>
    <property type="match status" value="1"/>
</dbReference>
<evidence type="ECO:0000256" key="1">
    <source>
        <dbReference type="ARBA" id="ARBA00003543"/>
    </source>
</evidence>